<dbReference type="PANTHER" id="PTHR43999:SF3">
    <property type="entry name" value="TRANSCRIPTION FACTOR MAMYB"/>
    <property type="match status" value="1"/>
</dbReference>
<dbReference type="InterPro" id="IPR001005">
    <property type="entry name" value="SANT/Myb"/>
</dbReference>
<dbReference type="PROSITE" id="PS50090">
    <property type="entry name" value="MYB_LIKE"/>
    <property type="match status" value="1"/>
</dbReference>
<feature type="domain" description="Myb-like" evidence="1">
    <location>
        <begin position="234"/>
        <end position="288"/>
    </location>
</feature>
<dbReference type="Proteomes" id="UP001059546">
    <property type="component" value="Chromosome I"/>
</dbReference>
<dbReference type="GO" id="GO:0043022">
    <property type="term" value="F:ribosome binding"/>
    <property type="evidence" value="ECO:0007669"/>
    <property type="project" value="InterPro"/>
</dbReference>
<accession>A0A9Q9F8I7</accession>
<dbReference type="InterPro" id="IPR054076">
    <property type="entry name" value="ZUO1-like_ZHD"/>
</dbReference>
<dbReference type="InterPro" id="IPR036869">
    <property type="entry name" value="J_dom_sf"/>
</dbReference>
<evidence type="ECO:0000313" key="2">
    <source>
        <dbReference type="EMBL" id="UTX42336.1"/>
    </source>
</evidence>
<evidence type="ECO:0000313" key="3">
    <source>
        <dbReference type="Proteomes" id="UP001059546"/>
    </source>
</evidence>
<dbReference type="SMART" id="SM00717">
    <property type="entry name" value="SANT"/>
    <property type="match status" value="1"/>
</dbReference>
<name>A0A9Q9F8I7_ENCHE</name>
<sequence length="295" mass="35613">MLNWIVKYERPTGELARIHEEYLGRRNVLNLYTKKEFERWGRCIDLYLLLDLDMYRTKPIPPGILDHVAKVKMHEYHPDLTKGCREAFLLVKIARDVFRDRKLRLFYDSNFFDESIPEDKIYREDEFFDVFGECFQRNARFSINQPVPLLDRNDDSKKALEFYEFWNNFKSWRTFEPVEELYNMGEYDRSQYSIKNKEKLSLLKNQDALRIKKLVQIAKKRDPRVGKSIEEQMKEMMRMNSWTPSEISTLKRLISLLGRTKKNKWETITEKLVEITKVKRSIKEVMEKGAELEKR</sequence>
<dbReference type="AlphaFoldDB" id="A0A9Q9F8I7"/>
<dbReference type="GO" id="GO:0005829">
    <property type="term" value="C:cytosol"/>
    <property type="evidence" value="ECO:0007669"/>
    <property type="project" value="TreeGrafter"/>
</dbReference>
<protein>
    <submittedName>
        <fullName evidence="2">Zuotin</fullName>
    </submittedName>
</protein>
<dbReference type="PANTHER" id="PTHR43999">
    <property type="entry name" value="DNAJ HOMOLOG SUBFAMILY C MEMBER 2"/>
    <property type="match status" value="1"/>
</dbReference>
<dbReference type="SUPFAM" id="SSF46565">
    <property type="entry name" value="Chaperone J-domain"/>
    <property type="match status" value="1"/>
</dbReference>
<reference evidence="2" key="1">
    <citation type="submission" date="2021-05" db="EMBL/GenBank/DDBJ databases">
        <title>Encephalitozoon hellem ATCC 50604 Complete Genome.</title>
        <authorList>
            <person name="Mascarenhas dos Santos A.C."/>
            <person name="Julian A.T."/>
            <person name="Pombert J.-F."/>
        </authorList>
    </citation>
    <scope>NUCLEOTIDE SEQUENCE</scope>
    <source>
        <strain evidence="2">ATCC 50604</strain>
    </source>
</reference>
<dbReference type="EMBL" id="CP075147">
    <property type="protein sequence ID" value="UTX42336.1"/>
    <property type="molecule type" value="Genomic_DNA"/>
</dbReference>
<dbReference type="InterPro" id="IPR044634">
    <property type="entry name" value="Zuotin/DnaJC2"/>
</dbReference>
<evidence type="ECO:0000259" key="1">
    <source>
        <dbReference type="PROSITE" id="PS50090"/>
    </source>
</evidence>
<dbReference type="GO" id="GO:0006450">
    <property type="term" value="P:regulation of translational fidelity"/>
    <property type="evidence" value="ECO:0007669"/>
    <property type="project" value="InterPro"/>
</dbReference>
<dbReference type="GO" id="GO:0030544">
    <property type="term" value="F:Hsp70 protein binding"/>
    <property type="evidence" value="ECO:0007669"/>
    <property type="project" value="InterPro"/>
</dbReference>
<organism evidence="2 3">
    <name type="scientific">Encephalitozoon hellem</name>
    <name type="common">Microsporidian parasite</name>
    <dbReference type="NCBI Taxonomy" id="27973"/>
    <lineage>
        <taxon>Eukaryota</taxon>
        <taxon>Fungi</taxon>
        <taxon>Fungi incertae sedis</taxon>
        <taxon>Microsporidia</taxon>
        <taxon>Unikaryonidae</taxon>
        <taxon>Encephalitozoon</taxon>
    </lineage>
</organism>
<dbReference type="GO" id="GO:0051083">
    <property type="term" value="P:'de novo' cotranslational protein folding"/>
    <property type="evidence" value="ECO:0007669"/>
    <property type="project" value="InterPro"/>
</dbReference>
<proteinExistence type="predicted"/>
<dbReference type="Pfam" id="PF21884">
    <property type="entry name" value="ZUO1-like_ZHD"/>
    <property type="match status" value="1"/>
</dbReference>
<gene>
    <name evidence="2" type="ORF">GPU96_01g00370</name>
</gene>